<dbReference type="OrthoDB" id="2627968at2"/>
<organism evidence="2 3">
    <name type="scientific">Paenibacillus selenitireducens</name>
    <dbReference type="NCBI Taxonomy" id="1324314"/>
    <lineage>
        <taxon>Bacteria</taxon>
        <taxon>Bacillati</taxon>
        <taxon>Bacillota</taxon>
        <taxon>Bacilli</taxon>
        <taxon>Bacillales</taxon>
        <taxon>Paenibacillaceae</taxon>
        <taxon>Paenibacillus</taxon>
    </lineage>
</organism>
<feature type="transmembrane region" description="Helical" evidence="1">
    <location>
        <begin position="34"/>
        <end position="55"/>
    </location>
</feature>
<sequence>MDTTTILIFIVLAFSLGAILIMKKDSIPSSMRRAMAIITILLVAFAFFLIVYSSFHLGTT</sequence>
<keyword evidence="1" id="KW-1133">Transmembrane helix</keyword>
<dbReference type="STRING" id="1324314.BVG16_01905"/>
<evidence type="ECO:0000256" key="1">
    <source>
        <dbReference type="SAM" id="Phobius"/>
    </source>
</evidence>
<comment type="caution">
    <text evidence="2">The sequence shown here is derived from an EMBL/GenBank/DDBJ whole genome shotgun (WGS) entry which is preliminary data.</text>
</comment>
<keyword evidence="3" id="KW-1185">Reference proteome</keyword>
<dbReference type="EMBL" id="MSZX01000001">
    <property type="protein sequence ID" value="OPA81117.1"/>
    <property type="molecule type" value="Genomic_DNA"/>
</dbReference>
<evidence type="ECO:0000313" key="3">
    <source>
        <dbReference type="Proteomes" id="UP000190188"/>
    </source>
</evidence>
<evidence type="ECO:0000313" key="2">
    <source>
        <dbReference type="EMBL" id="OPA81117.1"/>
    </source>
</evidence>
<dbReference type="AlphaFoldDB" id="A0A1T2XMM9"/>
<proteinExistence type="predicted"/>
<keyword evidence="1" id="KW-0472">Membrane</keyword>
<dbReference type="RefSeq" id="WP_078496843.1">
    <property type="nucleotide sequence ID" value="NZ_MSZX01000001.1"/>
</dbReference>
<reference evidence="2 3" key="1">
    <citation type="submission" date="2017-01" db="EMBL/GenBank/DDBJ databases">
        <title>Genome analysis of Paenibacillus selenitrireducens ES3-24.</title>
        <authorList>
            <person name="Xu D."/>
            <person name="Yao R."/>
            <person name="Zheng S."/>
        </authorList>
    </citation>
    <scope>NUCLEOTIDE SEQUENCE [LARGE SCALE GENOMIC DNA]</scope>
    <source>
        <strain evidence="2 3">ES3-24</strain>
    </source>
</reference>
<protein>
    <recommendedName>
        <fullName evidence="4">Signal transduction histidine kinase</fullName>
    </recommendedName>
</protein>
<name>A0A1T2XMM9_9BACL</name>
<evidence type="ECO:0008006" key="4">
    <source>
        <dbReference type="Google" id="ProtNLM"/>
    </source>
</evidence>
<accession>A0A1T2XMM9</accession>
<feature type="transmembrane region" description="Helical" evidence="1">
    <location>
        <begin position="6"/>
        <end position="22"/>
    </location>
</feature>
<dbReference type="Proteomes" id="UP000190188">
    <property type="component" value="Unassembled WGS sequence"/>
</dbReference>
<gene>
    <name evidence="2" type="ORF">BVG16_01905</name>
</gene>
<keyword evidence="1" id="KW-0812">Transmembrane</keyword>